<dbReference type="InterPro" id="IPR042175">
    <property type="entry name" value="Cell/Rod_MreC_2"/>
</dbReference>
<dbReference type="PANTHER" id="PTHR34138">
    <property type="entry name" value="CELL SHAPE-DETERMINING PROTEIN MREC"/>
    <property type="match status" value="1"/>
</dbReference>
<dbReference type="EMBL" id="CP047650">
    <property type="protein sequence ID" value="QHI99056.1"/>
    <property type="molecule type" value="Genomic_DNA"/>
</dbReference>
<accession>A0A857J5F5</accession>
<dbReference type="KEGG" id="xyk:GT347_14320"/>
<evidence type="ECO:0000256" key="4">
    <source>
        <dbReference type="ARBA" id="ARBA00032089"/>
    </source>
</evidence>
<sequence>MPLGTLDRAAPPFFKQGPSARSTLAVLTALSLFLMVADTRLGITPPIRSAVSTVLYPVQWLALQPVRIGRMSADYFDTVRSAQTVENAARRNMLQQAQRASQVEELLLENRRLRELLGLRQRLNASEQAAEVLYDAPDPYTRRVIIDRGQLQGVALGAPVLDDAGVLGQVTRLHPLLAEVSLLVDRDFSIPVLNTRTGARSVAYGDPAGAGGLELRFMPSNADVEEGDLLTTSGVDGVYPAGLPVAKVSHVERRSESAFARIRCVPLASTQGSRHVLVLKPLTDQIPPRPAEEPAPVESKRRLLPPRTVPAP</sequence>
<evidence type="ECO:0000256" key="2">
    <source>
        <dbReference type="ARBA" id="ARBA00013855"/>
    </source>
</evidence>
<protein>
    <recommendedName>
        <fullName evidence="2 5">Cell shape-determining protein MreC</fullName>
    </recommendedName>
    <alternativeName>
        <fullName evidence="4 5">Cell shape protein MreC</fullName>
    </alternativeName>
</protein>
<dbReference type="GO" id="GO:0008360">
    <property type="term" value="P:regulation of cell shape"/>
    <property type="evidence" value="ECO:0007669"/>
    <property type="project" value="UniProtKB-KW"/>
</dbReference>
<dbReference type="Gene3D" id="2.40.10.350">
    <property type="entry name" value="Rod shape-determining protein MreC, domain 2"/>
    <property type="match status" value="1"/>
</dbReference>
<evidence type="ECO:0000313" key="9">
    <source>
        <dbReference type="Proteomes" id="UP000464787"/>
    </source>
</evidence>
<proteinExistence type="inferred from homology"/>
<evidence type="ECO:0000256" key="1">
    <source>
        <dbReference type="ARBA" id="ARBA00009369"/>
    </source>
</evidence>
<feature type="domain" description="Rod shape-determining protein MreC beta-barrel core" evidence="7">
    <location>
        <begin position="132"/>
        <end position="280"/>
    </location>
</feature>
<dbReference type="NCBIfam" id="TIGR00219">
    <property type="entry name" value="mreC"/>
    <property type="match status" value="1"/>
</dbReference>
<dbReference type="PIRSF" id="PIRSF038471">
    <property type="entry name" value="MreC"/>
    <property type="match status" value="1"/>
</dbReference>
<evidence type="ECO:0000259" key="7">
    <source>
        <dbReference type="Pfam" id="PF04085"/>
    </source>
</evidence>
<dbReference type="InterPro" id="IPR055342">
    <property type="entry name" value="MreC_beta-barrel_core"/>
</dbReference>
<dbReference type="Proteomes" id="UP000464787">
    <property type="component" value="Chromosome"/>
</dbReference>
<feature type="region of interest" description="Disordered" evidence="6">
    <location>
        <begin position="285"/>
        <end position="312"/>
    </location>
</feature>
<keyword evidence="9" id="KW-1185">Reference proteome</keyword>
<reference evidence="8 9" key="1">
    <citation type="submission" date="2020-01" db="EMBL/GenBank/DDBJ databases">
        <title>Genome sequencing of strain KACC 21265.</title>
        <authorList>
            <person name="Heo J."/>
            <person name="Kim S.-J."/>
            <person name="Kim J.-S."/>
            <person name="Hong S.-B."/>
            <person name="Kwon S.-W."/>
        </authorList>
    </citation>
    <scope>NUCLEOTIDE SEQUENCE [LARGE SCALE GENOMIC DNA]</scope>
    <source>
        <strain evidence="8 9">KACC 21265</strain>
    </source>
</reference>
<comment type="function">
    <text evidence="5">Involved in formation and maintenance of cell shape.</text>
</comment>
<dbReference type="Pfam" id="PF04085">
    <property type="entry name" value="MreC"/>
    <property type="match status" value="1"/>
</dbReference>
<comment type="similarity">
    <text evidence="1 5">Belongs to the MreC family.</text>
</comment>
<evidence type="ECO:0000256" key="3">
    <source>
        <dbReference type="ARBA" id="ARBA00022960"/>
    </source>
</evidence>
<evidence type="ECO:0000256" key="5">
    <source>
        <dbReference type="PIRNR" id="PIRNR038471"/>
    </source>
</evidence>
<name>A0A857J5F5_9BURK</name>
<evidence type="ECO:0000256" key="6">
    <source>
        <dbReference type="SAM" id="MobiDB-lite"/>
    </source>
</evidence>
<keyword evidence="3 5" id="KW-0133">Cell shape</keyword>
<dbReference type="Gene3D" id="2.40.10.340">
    <property type="entry name" value="Rod shape-determining protein MreC, domain 1"/>
    <property type="match status" value="1"/>
</dbReference>
<dbReference type="InterPro" id="IPR042177">
    <property type="entry name" value="Cell/Rod_1"/>
</dbReference>
<dbReference type="GO" id="GO:0005886">
    <property type="term" value="C:plasma membrane"/>
    <property type="evidence" value="ECO:0007669"/>
    <property type="project" value="TreeGrafter"/>
</dbReference>
<organism evidence="8 9">
    <name type="scientific">Xylophilus rhododendri</name>
    <dbReference type="NCBI Taxonomy" id="2697032"/>
    <lineage>
        <taxon>Bacteria</taxon>
        <taxon>Pseudomonadati</taxon>
        <taxon>Pseudomonadota</taxon>
        <taxon>Betaproteobacteria</taxon>
        <taxon>Burkholderiales</taxon>
        <taxon>Xylophilus</taxon>
    </lineage>
</organism>
<dbReference type="AlphaFoldDB" id="A0A857J5F5"/>
<dbReference type="RefSeq" id="WP_160552816.1">
    <property type="nucleotide sequence ID" value="NZ_CP047650.1"/>
</dbReference>
<evidence type="ECO:0000313" key="8">
    <source>
        <dbReference type="EMBL" id="QHI99056.1"/>
    </source>
</evidence>
<dbReference type="PANTHER" id="PTHR34138:SF1">
    <property type="entry name" value="CELL SHAPE-DETERMINING PROTEIN MREC"/>
    <property type="match status" value="1"/>
</dbReference>
<dbReference type="InterPro" id="IPR007221">
    <property type="entry name" value="MreC"/>
</dbReference>
<gene>
    <name evidence="8" type="primary">mreC</name>
    <name evidence="8" type="ORF">GT347_14320</name>
</gene>